<dbReference type="OrthoDB" id="3176171at2759"/>
<dbReference type="SUPFAM" id="SSF52540">
    <property type="entry name" value="P-loop containing nucleoside triphosphate hydrolases"/>
    <property type="match status" value="1"/>
</dbReference>
<evidence type="ECO:0000259" key="9">
    <source>
        <dbReference type="PROSITE" id="PS50067"/>
    </source>
</evidence>
<keyword evidence="5 6" id="KW-0505">Motor protein</keyword>
<proteinExistence type="inferred from homology"/>
<dbReference type="InterPro" id="IPR036961">
    <property type="entry name" value="Kinesin_motor_dom_sf"/>
</dbReference>
<dbReference type="Pfam" id="PF11995">
    <property type="entry name" value="DUF3490"/>
    <property type="match status" value="1"/>
</dbReference>
<dbReference type="PRINTS" id="PR00380">
    <property type="entry name" value="KINESINHEAVY"/>
</dbReference>
<feature type="domain" description="Kinesin motor" evidence="9">
    <location>
        <begin position="20"/>
        <end position="383"/>
    </location>
</feature>
<dbReference type="InterPro" id="IPR021881">
    <property type="entry name" value="NACK_C"/>
</dbReference>
<feature type="region of interest" description="Disordered" evidence="8">
    <location>
        <begin position="1019"/>
        <end position="1040"/>
    </location>
</feature>
<feature type="region of interest" description="Disordered" evidence="8">
    <location>
        <begin position="730"/>
        <end position="762"/>
    </location>
</feature>
<reference evidence="10" key="1">
    <citation type="journal article" date="2020" name="bioRxiv">
        <title>Comparative genomics of Chlamydomonas.</title>
        <authorList>
            <person name="Craig R.J."/>
            <person name="Hasan A.R."/>
            <person name="Ness R.W."/>
            <person name="Keightley P.D."/>
        </authorList>
    </citation>
    <scope>NUCLEOTIDE SEQUENCE</scope>
    <source>
        <strain evidence="10">CCAP 11/173</strain>
    </source>
</reference>
<feature type="coiled-coil region" evidence="7">
    <location>
        <begin position="652"/>
        <end position="721"/>
    </location>
</feature>
<comment type="caution">
    <text evidence="10">The sequence shown here is derived from an EMBL/GenBank/DDBJ whole genome shotgun (WGS) entry which is preliminary data.</text>
</comment>
<dbReference type="InterPro" id="IPR027417">
    <property type="entry name" value="P-loop_NTPase"/>
</dbReference>
<feature type="region of interest" description="Disordered" evidence="8">
    <location>
        <begin position="1388"/>
        <end position="1424"/>
    </location>
</feature>
<feature type="compositionally biased region" description="Low complexity" evidence="8">
    <location>
        <begin position="244"/>
        <end position="255"/>
    </location>
</feature>
<dbReference type="SMART" id="SM00129">
    <property type="entry name" value="KISc"/>
    <property type="match status" value="1"/>
</dbReference>
<feature type="compositionally biased region" description="Low complexity" evidence="8">
    <location>
        <begin position="1396"/>
        <end position="1411"/>
    </location>
</feature>
<evidence type="ECO:0000256" key="7">
    <source>
        <dbReference type="SAM" id="Coils"/>
    </source>
</evidence>
<dbReference type="GO" id="GO:0008017">
    <property type="term" value="F:microtubule binding"/>
    <property type="evidence" value="ECO:0007669"/>
    <property type="project" value="InterPro"/>
</dbReference>
<evidence type="ECO:0000256" key="3">
    <source>
        <dbReference type="ARBA" id="ARBA00022741"/>
    </source>
</evidence>
<evidence type="ECO:0000256" key="4">
    <source>
        <dbReference type="ARBA" id="ARBA00022840"/>
    </source>
</evidence>
<dbReference type="Proteomes" id="UP000613740">
    <property type="component" value="Unassembled WGS sequence"/>
</dbReference>
<keyword evidence="4 6" id="KW-0067">ATP-binding</keyword>
<dbReference type="EMBL" id="JAEHOD010000014">
    <property type="protein sequence ID" value="KAG2449468.1"/>
    <property type="molecule type" value="Genomic_DNA"/>
</dbReference>
<keyword evidence="3 6" id="KW-0547">Nucleotide-binding</keyword>
<protein>
    <recommendedName>
        <fullName evidence="9">Kinesin motor domain-containing protein</fullName>
    </recommendedName>
</protein>
<feature type="binding site" evidence="6">
    <location>
        <begin position="112"/>
        <end position="119"/>
    </location>
    <ligand>
        <name>ATP</name>
        <dbReference type="ChEBI" id="CHEBI:30616"/>
    </ligand>
</feature>
<dbReference type="PANTHER" id="PTHR47968:SF23">
    <property type="entry name" value="KINESIN-LIKE PROTEIN KIN-7A"/>
    <property type="match status" value="1"/>
</dbReference>
<dbReference type="InterPro" id="IPR019821">
    <property type="entry name" value="Kinesin_motor_CS"/>
</dbReference>
<comment type="similarity">
    <text evidence="1">Belongs to the TRAFAC class myosin-kinesin ATPase superfamily. Kinesin family. KIN-7 subfamily.</text>
</comment>
<sequence length="1547" mass="163426">MTTNSEAIGAPANLPGKSEKVWVGVRVRPLLQHEVDAKETVAWRAADNNTLKCLAEDKATTSHQQKSVQQNAFLYDRVFADSCSSEEVYAAAAQPMVQSAMEGYNCTLFAYGQTGSGKTTTMRSVMRHAAADIFSHISGARDRDFVLRMCAIEVYNEVVHDLFVDTDTNLKINDDKEKGPVVVDLSEQNIESEEHLLKMLKAVEGRRQVRETKMNQKSSRSHLVVRLYVESRPALASDEDASSDDGSMASDDSSSGAGGSGAGVQAPRMSTINFVDLAGSERLTQASMTDDADKEKLRQKEASNINVSLLTLGKVIRALGAAASKRGGGVEHVPYRESNLTRILQPSLAGNSRMAIICNLSPASGSVDNSRAALHFANHAKNVTMRPVVNEVRDEQALIHKMEVEIAELRRKLARMDRPERGSRKSGAKALLAEKDAELRAKEEAMQQALQERAALERKLGQMEKFIIRGGSGSPAQGLRRSFDGVDMNGLNASVAGLAGAAGGYGRGVSGGLAGAAAGAAGMSVRASWNPTSTTSPMDGRANATSTANKLAAALGRSMAPVPNRLLLDFWMLKPDVRNRLNKLDGAGAGMGTSPQMARGGGFMGASVAAGAVGGGSFAFEEALNAAGAGAQRQSCMPGLRTEISKLQAPEGAKAQEALTALQAEVRAYSQQPAAAAAVAAAASATPDTADEWVNKLTEVLQNMETRQQQLAAEAAAAAAAAAAANAAKQGAGGEGSEGAHANGDEDGADPADPLLQPPTAEGPAQLMEFLRSEVERLKRMRDADAQTKQAMDSLASKVENLHGAAVAVAAGPAGADVAAHTGAAQVLERLQTALEEADALEEVEEEEIEDDATTQDGKDPGSAGGRQMVPRRRRAGAAADDGEAISGQRYDSPVAAGHAAVMPGASPAAGPHRLSGTKLPRALLAAEGGLDAAEGGAVLKSPRRGLMTSPHCGAVAGTLRNTALTSTPNSKIPRPAGATMSASVGAVAHAALANHGSDSPRGLADTADEMALRRMRTPSLSMQVSDGEPGGARTASVSSRGALLRWDTDRAKRIISREKDAIHAWYAAEVSRLKAAFHKEAQADVEAMKEAVERYKGMFEETQERVERLNMQKQLLIKQVLQLELAVDEAEQREAKSAALIAQLTAERDQAQYEAGQAKSRAQAAWLQAQRAQAALQEAQATERPLTPNDQHAFIDDDDDDWASAPTPEALMAQICELWHRLHVPLVYRSRFFLLFRSKELIYMSMEQRRLKHRLEQLERDTGMGMDYFVSRSKPLEKAKRALELERKVLAGAMRYTYTDSQREELFEAWGVRPNSKGRKVQLVKKLWDKDYTKDQVGMEACAQVVCQLAGPDATEQFMQLVFGNTAEAVARPTPVGALVQTLVRRVTTPRQRTKATSGAAPTASGATQAHNPGMVTPRGASVGGMLSQLAGRVGSFLGRENPGGARTPGLPPMAPQATPRAAPPPAPLAEGATPRHTPVNFASPPHGGQLGPAGNAAGHGTPLPSARGQGPADRPPLHPAQAAGTPPASARGASTFAAVPGRAGA</sequence>
<feature type="region of interest" description="Disordered" evidence="8">
    <location>
        <begin position="841"/>
        <end position="889"/>
    </location>
</feature>
<organism evidence="10 11">
    <name type="scientific">Chlamydomonas schloesseri</name>
    <dbReference type="NCBI Taxonomy" id="2026947"/>
    <lineage>
        <taxon>Eukaryota</taxon>
        <taxon>Viridiplantae</taxon>
        <taxon>Chlorophyta</taxon>
        <taxon>core chlorophytes</taxon>
        <taxon>Chlorophyceae</taxon>
        <taxon>CS clade</taxon>
        <taxon>Chlamydomonadales</taxon>
        <taxon>Chlamydomonadaceae</taxon>
        <taxon>Chlamydomonas</taxon>
    </lineage>
</organism>
<evidence type="ECO:0000256" key="1">
    <source>
        <dbReference type="ARBA" id="ARBA00007310"/>
    </source>
</evidence>
<evidence type="ECO:0000256" key="5">
    <source>
        <dbReference type="ARBA" id="ARBA00023175"/>
    </source>
</evidence>
<dbReference type="InterPro" id="IPR027640">
    <property type="entry name" value="Kinesin-like_fam"/>
</dbReference>
<feature type="region of interest" description="Disordered" evidence="8">
    <location>
        <begin position="1437"/>
        <end position="1547"/>
    </location>
</feature>
<keyword evidence="2" id="KW-0493">Microtubule</keyword>
<evidence type="ECO:0000256" key="6">
    <source>
        <dbReference type="PROSITE-ProRule" id="PRU00283"/>
    </source>
</evidence>
<dbReference type="InterPro" id="IPR001752">
    <property type="entry name" value="Kinesin_motor_dom"/>
</dbReference>
<feature type="coiled-coil region" evidence="7">
    <location>
        <begin position="392"/>
        <end position="466"/>
    </location>
</feature>
<feature type="coiled-coil region" evidence="7">
    <location>
        <begin position="1079"/>
        <end position="1162"/>
    </location>
</feature>
<keyword evidence="7" id="KW-0175">Coiled coil</keyword>
<dbReference type="GO" id="GO:0003777">
    <property type="term" value="F:microtubule motor activity"/>
    <property type="evidence" value="ECO:0007669"/>
    <property type="project" value="InterPro"/>
</dbReference>
<dbReference type="PROSITE" id="PS00411">
    <property type="entry name" value="KINESIN_MOTOR_1"/>
    <property type="match status" value="1"/>
</dbReference>
<feature type="region of interest" description="Disordered" evidence="8">
    <location>
        <begin position="235"/>
        <end position="265"/>
    </location>
</feature>
<dbReference type="GO" id="GO:0005874">
    <property type="term" value="C:microtubule"/>
    <property type="evidence" value="ECO:0007669"/>
    <property type="project" value="UniProtKB-KW"/>
</dbReference>
<dbReference type="PANTHER" id="PTHR47968">
    <property type="entry name" value="CENTROMERE PROTEIN E"/>
    <property type="match status" value="1"/>
</dbReference>
<dbReference type="Pfam" id="PF00225">
    <property type="entry name" value="Kinesin"/>
    <property type="match status" value="1"/>
</dbReference>
<dbReference type="GO" id="GO:0005524">
    <property type="term" value="F:ATP binding"/>
    <property type="evidence" value="ECO:0007669"/>
    <property type="project" value="UniProtKB-UniRule"/>
</dbReference>
<dbReference type="GO" id="GO:0007018">
    <property type="term" value="P:microtubule-based movement"/>
    <property type="evidence" value="ECO:0007669"/>
    <property type="project" value="InterPro"/>
</dbReference>
<keyword evidence="11" id="KW-1185">Reference proteome</keyword>
<evidence type="ECO:0000256" key="8">
    <source>
        <dbReference type="SAM" id="MobiDB-lite"/>
    </source>
</evidence>
<feature type="compositionally biased region" description="Acidic residues" evidence="8">
    <location>
        <begin position="841"/>
        <end position="854"/>
    </location>
</feature>
<dbReference type="PROSITE" id="PS50067">
    <property type="entry name" value="KINESIN_MOTOR_2"/>
    <property type="match status" value="1"/>
</dbReference>
<evidence type="ECO:0000256" key="2">
    <source>
        <dbReference type="ARBA" id="ARBA00022701"/>
    </source>
</evidence>
<evidence type="ECO:0000313" key="10">
    <source>
        <dbReference type="EMBL" id="KAG2449468.1"/>
    </source>
</evidence>
<evidence type="ECO:0000313" key="11">
    <source>
        <dbReference type="Proteomes" id="UP000613740"/>
    </source>
</evidence>
<dbReference type="Gene3D" id="3.40.850.10">
    <property type="entry name" value="Kinesin motor domain"/>
    <property type="match status" value="1"/>
</dbReference>
<accession>A0A836B760</accession>
<gene>
    <name evidence="10" type="ORF">HYH02_005613</name>
</gene>
<name>A0A836B760_9CHLO</name>